<reference evidence="3 4" key="1">
    <citation type="journal article" date="2015" name="Genome Biol. Evol.">
        <title>Phylogenomic analyses indicate that early fungi evolved digesting cell walls of algal ancestors of land plants.</title>
        <authorList>
            <person name="Chang Y."/>
            <person name="Wang S."/>
            <person name="Sekimoto S."/>
            <person name="Aerts A.L."/>
            <person name="Choi C."/>
            <person name="Clum A."/>
            <person name="LaButti K.M."/>
            <person name="Lindquist E.A."/>
            <person name="Yee Ngan C."/>
            <person name="Ohm R.A."/>
            <person name="Salamov A.A."/>
            <person name="Grigoriev I.V."/>
            <person name="Spatafora J.W."/>
            <person name="Berbee M.L."/>
        </authorList>
    </citation>
    <scope>NUCLEOTIDE SEQUENCE [LARGE SCALE GENOMIC DNA]</scope>
    <source>
        <strain evidence="3 4">JEL478</strain>
    </source>
</reference>
<dbReference type="InterPro" id="IPR053931">
    <property type="entry name" value="RapZ_C"/>
</dbReference>
<protein>
    <recommendedName>
        <fullName evidence="2">RapZ C-terminal domain-containing protein</fullName>
    </recommendedName>
</protein>
<accession>A0A139ADH1</accession>
<proteinExistence type="predicted"/>
<sequence length="222" mass="24939">MLGILALTSHSHSPPLNPAPEFRHYLRRVPNPPKAVRDAYTGLHKRLRDHMMREPVFVEMVDNAEEEIRARMDELMANRGQLKAMATSARTDTEMAGLDDDKSPDSSSITEEVESLDEHEGRGENGIEVETSLDPTSPNDEDEPTNVPTIHVGAFCERGKHRSVSFVEVLGRRTWPAGWDVRVAHRDVHGGREGRGKGGEIGKKRDRKRGGRNRFEVDESDE</sequence>
<feature type="region of interest" description="Disordered" evidence="1">
    <location>
        <begin position="88"/>
        <end position="146"/>
    </location>
</feature>
<dbReference type="Proteomes" id="UP000070544">
    <property type="component" value="Unassembled WGS sequence"/>
</dbReference>
<feature type="compositionally biased region" description="Basic and acidic residues" evidence="1">
    <location>
        <begin position="189"/>
        <end position="203"/>
    </location>
</feature>
<dbReference type="STRING" id="1344416.A0A139ADH1"/>
<name>A0A139ADH1_GONPJ</name>
<feature type="compositionally biased region" description="Basic and acidic residues" evidence="1">
    <location>
        <begin position="213"/>
        <end position="222"/>
    </location>
</feature>
<feature type="compositionally biased region" description="Basic and acidic residues" evidence="1">
    <location>
        <begin position="116"/>
        <end position="125"/>
    </location>
</feature>
<evidence type="ECO:0000256" key="1">
    <source>
        <dbReference type="SAM" id="MobiDB-lite"/>
    </source>
</evidence>
<dbReference type="Pfam" id="PF22740">
    <property type="entry name" value="PapZ_C"/>
    <property type="match status" value="1"/>
</dbReference>
<dbReference type="AlphaFoldDB" id="A0A139ADH1"/>
<evidence type="ECO:0000313" key="4">
    <source>
        <dbReference type="Proteomes" id="UP000070544"/>
    </source>
</evidence>
<dbReference type="EMBL" id="KQ965766">
    <property type="protein sequence ID" value="KXS14862.1"/>
    <property type="molecule type" value="Genomic_DNA"/>
</dbReference>
<evidence type="ECO:0000259" key="2">
    <source>
        <dbReference type="Pfam" id="PF22740"/>
    </source>
</evidence>
<dbReference type="OrthoDB" id="10267139at2759"/>
<organism evidence="3 4">
    <name type="scientific">Gonapodya prolifera (strain JEL478)</name>
    <name type="common">Monoblepharis prolifera</name>
    <dbReference type="NCBI Taxonomy" id="1344416"/>
    <lineage>
        <taxon>Eukaryota</taxon>
        <taxon>Fungi</taxon>
        <taxon>Fungi incertae sedis</taxon>
        <taxon>Chytridiomycota</taxon>
        <taxon>Chytridiomycota incertae sedis</taxon>
        <taxon>Monoblepharidomycetes</taxon>
        <taxon>Monoblepharidales</taxon>
        <taxon>Gonapodyaceae</taxon>
        <taxon>Gonapodya</taxon>
    </lineage>
</organism>
<feature type="domain" description="RapZ C-terminal" evidence="2">
    <location>
        <begin position="138"/>
        <end position="189"/>
    </location>
</feature>
<evidence type="ECO:0000313" key="3">
    <source>
        <dbReference type="EMBL" id="KXS14862.1"/>
    </source>
</evidence>
<keyword evidence="4" id="KW-1185">Reference proteome</keyword>
<feature type="region of interest" description="Disordered" evidence="1">
    <location>
        <begin position="189"/>
        <end position="222"/>
    </location>
</feature>
<dbReference type="OMA" id="RVGCLCG"/>
<gene>
    <name evidence="3" type="ORF">M427DRAFT_57263</name>
</gene>